<dbReference type="GO" id="GO:0046872">
    <property type="term" value="F:metal ion binding"/>
    <property type="evidence" value="ECO:0007669"/>
    <property type="project" value="UniProtKB-KW"/>
</dbReference>
<feature type="domain" description="Rieske" evidence="7">
    <location>
        <begin position="116"/>
        <end position="212"/>
    </location>
</feature>
<dbReference type="InterPro" id="IPR005805">
    <property type="entry name" value="Rieske_Fe-S_prot_C"/>
</dbReference>
<dbReference type="Gene3D" id="2.102.10.10">
    <property type="entry name" value="Rieske [2Fe-2S] iron-sulphur domain"/>
    <property type="match status" value="1"/>
</dbReference>
<dbReference type="PROSITE" id="PS51296">
    <property type="entry name" value="RIESKE"/>
    <property type="match status" value="1"/>
</dbReference>
<dbReference type="GO" id="GO:0051537">
    <property type="term" value="F:2 iron, 2 sulfur cluster binding"/>
    <property type="evidence" value="ECO:0007669"/>
    <property type="project" value="UniProtKB-KW"/>
</dbReference>
<evidence type="ECO:0000256" key="4">
    <source>
        <dbReference type="ARBA" id="ARBA00023014"/>
    </source>
</evidence>
<dbReference type="KEGG" id="amog:QRX60_31930"/>
<evidence type="ECO:0000256" key="6">
    <source>
        <dbReference type="SAM" id="MobiDB-lite"/>
    </source>
</evidence>
<dbReference type="AlphaFoldDB" id="A0A9Y2JJX0"/>
<evidence type="ECO:0000256" key="2">
    <source>
        <dbReference type="ARBA" id="ARBA00022723"/>
    </source>
</evidence>
<evidence type="ECO:0000256" key="3">
    <source>
        <dbReference type="ARBA" id="ARBA00023004"/>
    </source>
</evidence>
<keyword evidence="3" id="KW-0408">Iron</keyword>
<feature type="region of interest" description="Disordered" evidence="6">
    <location>
        <begin position="1"/>
        <end position="26"/>
    </location>
</feature>
<organism evidence="8 9">
    <name type="scientific">Amycolatopsis mongoliensis</name>
    <dbReference type="NCBI Taxonomy" id="715475"/>
    <lineage>
        <taxon>Bacteria</taxon>
        <taxon>Bacillati</taxon>
        <taxon>Actinomycetota</taxon>
        <taxon>Actinomycetes</taxon>
        <taxon>Pseudonocardiales</taxon>
        <taxon>Pseudonocardiaceae</taxon>
        <taxon>Amycolatopsis</taxon>
    </lineage>
</organism>
<dbReference type="PRINTS" id="PR00162">
    <property type="entry name" value="RIESKE"/>
</dbReference>
<evidence type="ECO:0000256" key="5">
    <source>
        <dbReference type="ARBA" id="ARBA00023157"/>
    </source>
</evidence>
<evidence type="ECO:0000259" key="7">
    <source>
        <dbReference type="PROSITE" id="PS51296"/>
    </source>
</evidence>
<keyword evidence="5" id="KW-1015">Disulfide bond</keyword>
<dbReference type="InterPro" id="IPR017941">
    <property type="entry name" value="Rieske_2Fe-2S"/>
</dbReference>
<dbReference type="CDD" id="cd03467">
    <property type="entry name" value="Rieske"/>
    <property type="match status" value="1"/>
</dbReference>
<dbReference type="SUPFAM" id="SSF50022">
    <property type="entry name" value="ISP domain"/>
    <property type="match status" value="1"/>
</dbReference>
<evidence type="ECO:0000256" key="1">
    <source>
        <dbReference type="ARBA" id="ARBA00022714"/>
    </source>
</evidence>
<sequence>MNDVDRFAESLIRRRTPEPFQPDDEQAAQMRAAIELRAAHVGAADAVPDADFVARLGHRLADRLGAQATGTPHTRRGVVRTAGVAAASLAAGIGIDRLVRGPDTPAPLSPAAGTWRTVAASADLPAGGVREFELDTLTGFVQRTPDGLRAVSSTCTHLGCRLQLVTPERQLLCPCHGAIFALTGEIVRYNLPVDIPPLPHFQVREQDGDIQVYAPVERT</sequence>
<dbReference type="EMBL" id="CP127295">
    <property type="protein sequence ID" value="WIX98658.1"/>
    <property type="molecule type" value="Genomic_DNA"/>
</dbReference>
<evidence type="ECO:0000313" key="8">
    <source>
        <dbReference type="EMBL" id="WIX98658.1"/>
    </source>
</evidence>
<accession>A0A9Y2JJX0</accession>
<proteinExistence type="predicted"/>
<dbReference type="GO" id="GO:0004497">
    <property type="term" value="F:monooxygenase activity"/>
    <property type="evidence" value="ECO:0007669"/>
    <property type="project" value="UniProtKB-ARBA"/>
</dbReference>
<name>A0A9Y2JJX0_9PSEU</name>
<keyword evidence="4" id="KW-0411">Iron-sulfur</keyword>
<reference evidence="8 9" key="1">
    <citation type="submission" date="2023-06" db="EMBL/GenBank/DDBJ databases">
        <authorList>
            <person name="Oyuntsetseg B."/>
            <person name="Kim S.B."/>
        </authorList>
    </citation>
    <scope>NUCLEOTIDE SEQUENCE [LARGE SCALE GENOMIC DNA]</scope>
    <source>
        <strain evidence="8 9">4-36</strain>
    </source>
</reference>
<dbReference type="InterPro" id="IPR036922">
    <property type="entry name" value="Rieske_2Fe-2S_sf"/>
</dbReference>
<evidence type="ECO:0000313" key="9">
    <source>
        <dbReference type="Proteomes" id="UP001239397"/>
    </source>
</evidence>
<keyword evidence="2" id="KW-0479">Metal-binding</keyword>
<dbReference type="GO" id="GO:0016020">
    <property type="term" value="C:membrane"/>
    <property type="evidence" value="ECO:0007669"/>
    <property type="project" value="InterPro"/>
</dbReference>
<dbReference type="Pfam" id="PF00355">
    <property type="entry name" value="Rieske"/>
    <property type="match status" value="1"/>
</dbReference>
<dbReference type="RefSeq" id="WP_285995142.1">
    <property type="nucleotide sequence ID" value="NZ_CP127295.1"/>
</dbReference>
<keyword evidence="1" id="KW-0001">2Fe-2S</keyword>
<protein>
    <submittedName>
        <fullName evidence="8">Rieske (2Fe-2S) protein</fullName>
    </submittedName>
</protein>
<keyword evidence="9" id="KW-1185">Reference proteome</keyword>
<feature type="compositionally biased region" description="Basic and acidic residues" evidence="6">
    <location>
        <begin position="1"/>
        <end position="17"/>
    </location>
</feature>
<gene>
    <name evidence="8" type="ORF">QRX60_31930</name>
</gene>
<dbReference type="Proteomes" id="UP001239397">
    <property type="component" value="Chromosome"/>
</dbReference>
<dbReference type="GO" id="GO:0016705">
    <property type="term" value="F:oxidoreductase activity, acting on paired donors, with incorporation or reduction of molecular oxygen"/>
    <property type="evidence" value="ECO:0007669"/>
    <property type="project" value="UniProtKB-ARBA"/>
</dbReference>